<evidence type="ECO:0000313" key="1">
    <source>
        <dbReference type="EMBL" id="ODC04263.1"/>
    </source>
</evidence>
<dbReference type="Gene3D" id="3.40.1000.10">
    <property type="entry name" value="Mog1/PsbP, alpha/beta/alpha sandwich"/>
    <property type="match status" value="1"/>
</dbReference>
<name>A0A1E2VBG0_9GAMM</name>
<organism evidence="1 2">
    <name type="scientific">Terasakiispira papahanaumokuakeensis</name>
    <dbReference type="NCBI Taxonomy" id="197479"/>
    <lineage>
        <taxon>Bacteria</taxon>
        <taxon>Pseudomonadati</taxon>
        <taxon>Pseudomonadota</taxon>
        <taxon>Gammaproteobacteria</taxon>
        <taxon>Oceanospirillales</taxon>
        <taxon>Terasakiispira</taxon>
    </lineage>
</organism>
<protein>
    <recommendedName>
        <fullName evidence="3">DUF1795 domain-containing protein</fullName>
    </recommendedName>
</protein>
<reference evidence="1 2" key="1">
    <citation type="submission" date="2016-08" db="EMBL/GenBank/DDBJ databases">
        <authorList>
            <person name="Seilhamer J.J."/>
        </authorList>
    </citation>
    <scope>NUCLEOTIDE SEQUENCE [LARGE SCALE GENOMIC DNA]</scope>
    <source>
        <strain evidence="1 2">PH27A</strain>
    </source>
</reference>
<sequence length="202" mass="22247">MCVVTTGVWATEQDDQQQSAFGLRFSLPEGWMALTSTQLNSLRESTSADTPLAIPDALLSRLMEAVNSGQMAVYFNTPTNGTGFADNIAIYPTSDAVPETRDAIRRVCRQLPELLSQQMKRNIQLNQCRSIDVAGHAGLQLAYIGGAKRTQVIQVMAQRDEETSLLVTMTYHQDSDRNSKRGLQQLLTSAEWVAEPTSPQSP</sequence>
<proteinExistence type="predicted"/>
<comment type="caution">
    <text evidence="1">The sequence shown here is derived from an EMBL/GenBank/DDBJ whole genome shotgun (WGS) entry which is preliminary data.</text>
</comment>
<dbReference type="STRING" id="197479.BFW38_12710"/>
<keyword evidence="2" id="KW-1185">Reference proteome</keyword>
<gene>
    <name evidence="1" type="ORF">BFW38_12710</name>
</gene>
<evidence type="ECO:0008006" key="3">
    <source>
        <dbReference type="Google" id="ProtNLM"/>
    </source>
</evidence>
<dbReference type="EMBL" id="MDTQ01000001">
    <property type="protein sequence ID" value="ODC04263.1"/>
    <property type="molecule type" value="Genomic_DNA"/>
</dbReference>
<accession>A0A1E2VBG0</accession>
<evidence type="ECO:0000313" key="2">
    <source>
        <dbReference type="Proteomes" id="UP000094291"/>
    </source>
</evidence>
<dbReference type="Proteomes" id="UP000094291">
    <property type="component" value="Unassembled WGS sequence"/>
</dbReference>
<dbReference type="AlphaFoldDB" id="A0A1E2VBG0"/>